<feature type="compositionally biased region" description="Basic and acidic residues" evidence="1">
    <location>
        <begin position="107"/>
        <end position="123"/>
    </location>
</feature>
<dbReference type="AlphaFoldDB" id="A0A7S4MHN7"/>
<protein>
    <submittedName>
        <fullName evidence="2">Uncharacterized protein</fullName>
    </submittedName>
</protein>
<feature type="compositionally biased region" description="Acidic residues" evidence="1">
    <location>
        <begin position="599"/>
        <end position="610"/>
    </location>
</feature>
<feature type="region of interest" description="Disordered" evidence="1">
    <location>
        <begin position="107"/>
        <end position="143"/>
    </location>
</feature>
<sequence length="629" mass="70048">MTGKATGKGLDVKGKSAKRGKLSGYVPFVQIHDESHKDQVAYVPDGVRMRCFYGRECDRDNAAEYLERFAEECVGRDNDFGRVRVYSRDDWVAAGCVTKIDTYARGEGGDGSGDEKEGTKAEDGNDSSKYSDDGCDSSNRIRRGSTDSFDRRCKLIRNLSTRRASVESERSGKAAAQMIKPCWGLECPQSLFWESIVRSRPVRRLPGSDLDTGRPSEPAFQDMNLKTVRVAEDGGDDIDCPSRTAVVWQPPDACGDDPLDPRTLLVAYEERGRVLPVVSDFDCFTVGTRGVPYNRPLPPEQVGLVEWSVERVGGILDAQAERRRRREERAKETLGEAKPDEAKEPSWTAMWLDVLKRATSDPEDTASDVPIPPYGYGDGTSYSMMGRAVERLDCGAVRHGAECFNYKFPQELDRQFLIVSDTLPGNVPWKYVSEPELRELLAKKANEGFSFPLNPKWVLCDPGWKDVYDKLINSEDLNVKRSMATWFPPVSGVRRRIEEVCERHPRGFLRDETAGAGRAGGGRNTLDVDDSGTEAMDLAELQLGRYLALQRAKRKLRTVLLLRRIGMEASVHRSDQNEGGGIDDRDGDKDGDRHRATEEENETAEADEVVTEIRSGSASFASVNARVCT</sequence>
<feature type="region of interest" description="Disordered" evidence="1">
    <location>
        <begin position="572"/>
        <end position="615"/>
    </location>
</feature>
<evidence type="ECO:0000256" key="1">
    <source>
        <dbReference type="SAM" id="MobiDB-lite"/>
    </source>
</evidence>
<feature type="region of interest" description="Disordered" evidence="1">
    <location>
        <begin position="321"/>
        <end position="342"/>
    </location>
</feature>
<proteinExistence type="predicted"/>
<reference evidence="2" key="1">
    <citation type="submission" date="2021-01" db="EMBL/GenBank/DDBJ databases">
        <authorList>
            <person name="Corre E."/>
            <person name="Pelletier E."/>
            <person name="Niang G."/>
            <person name="Scheremetjew M."/>
            <person name="Finn R."/>
            <person name="Kale V."/>
            <person name="Holt S."/>
            <person name="Cochrane G."/>
            <person name="Meng A."/>
            <person name="Brown T."/>
            <person name="Cohen L."/>
        </authorList>
    </citation>
    <scope>NUCLEOTIDE SEQUENCE</scope>
    <source>
        <strain evidence="2">Isolate 1302-5</strain>
    </source>
</reference>
<evidence type="ECO:0000313" key="2">
    <source>
        <dbReference type="EMBL" id="CAE2223052.1"/>
    </source>
</evidence>
<gene>
    <name evidence="2" type="ORF">OAUR00152_LOCUS9121</name>
</gene>
<feature type="compositionally biased region" description="Basic and acidic residues" evidence="1">
    <location>
        <begin position="327"/>
        <end position="342"/>
    </location>
</feature>
<dbReference type="EMBL" id="HBKQ01013263">
    <property type="protein sequence ID" value="CAE2223052.1"/>
    <property type="molecule type" value="Transcribed_RNA"/>
</dbReference>
<feature type="compositionally biased region" description="Basic and acidic residues" evidence="1">
    <location>
        <begin position="572"/>
        <end position="598"/>
    </location>
</feature>
<accession>A0A7S4MHN7</accession>
<name>A0A7S4MHN7_9STRA</name>
<organism evidence="2">
    <name type="scientific">Odontella aurita</name>
    <dbReference type="NCBI Taxonomy" id="265563"/>
    <lineage>
        <taxon>Eukaryota</taxon>
        <taxon>Sar</taxon>
        <taxon>Stramenopiles</taxon>
        <taxon>Ochrophyta</taxon>
        <taxon>Bacillariophyta</taxon>
        <taxon>Mediophyceae</taxon>
        <taxon>Biddulphiophycidae</taxon>
        <taxon>Eupodiscales</taxon>
        <taxon>Odontellaceae</taxon>
        <taxon>Odontella</taxon>
    </lineage>
</organism>